<evidence type="ECO:0008006" key="3">
    <source>
        <dbReference type="Google" id="ProtNLM"/>
    </source>
</evidence>
<dbReference type="AlphaFoldDB" id="A0A2M9Z9B4"/>
<name>A0A2M9Z9B4_9LEPT</name>
<dbReference type="RefSeq" id="WP_100759802.1">
    <property type="nucleotide sequence ID" value="NZ_NPDT01000007.1"/>
</dbReference>
<dbReference type="Proteomes" id="UP000231912">
    <property type="component" value="Unassembled WGS sequence"/>
</dbReference>
<reference evidence="1 2" key="1">
    <citation type="submission" date="2017-07" db="EMBL/GenBank/DDBJ databases">
        <title>Leptospira spp. isolated from tropical soils.</title>
        <authorList>
            <person name="Thibeaux R."/>
            <person name="Iraola G."/>
            <person name="Ferres I."/>
            <person name="Bierque E."/>
            <person name="Girault D."/>
            <person name="Soupe-Gilbert M.-E."/>
            <person name="Picardeau M."/>
            <person name="Goarant C."/>
        </authorList>
    </citation>
    <scope>NUCLEOTIDE SEQUENCE [LARGE SCALE GENOMIC DNA]</scope>
    <source>
        <strain evidence="1 2">FH2-C-A2</strain>
    </source>
</reference>
<protein>
    <recommendedName>
        <fullName evidence="3">DUF3800 domain-containing protein</fullName>
    </recommendedName>
</protein>
<gene>
    <name evidence="1" type="ORF">CH371_15500</name>
</gene>
<comment type="caution">
    <text evidence="1">The sequence shown here is derived from an EMBL/GenBank/DDBJ whole genome shotgun (WGS) entry which is preliminary data.</text>
</comment>
<sequence length="291" mass="34370">MYEIYSDETGHERFRGIGSISGHRDNIAELRRELSQILTDHAVTSVEWKNITGDSKKEKAAIAMAHAVINYAHKLKTRVDILLWDCLDSRHTIARIDHIMNLEYIYYKLLRWVKQQWLHGGEEWCFYPDEHTGINWESIIEVIENTDLHKKKDFAPELFDIFPKKRFIRVQDHAQVISEKEPLVQAIDLFSGLHRFSRENGDLIFTEIFGEQDQHTFFEPIADPEKISRGNRSKITVFHKVYKACSDKSMYISFKERRYLWSRKKEKNMNFWFYEPMGELDKAPKKGGPSA</sequence>
<proteinExistence type="predicted"/>
<organism evidence="1 2">
    <name type="scientific">Leptospira wolffii</name>
    <dbReference type="NCBI Taxonomy" id="409998"/>
    <lineage>
        <taxon>Bacteria</taxon>
        <taxon>Pseudomonadati</taxon>
        <taxon>Spirochaetota</taxon>
        <taxon>Spirochaetia</taxon>
        <taxon>Leptospirales</taxon>
        <taxon>Leptospiraceae</taxon>
        <taxon>Leptospira</taxon>
    </lineage>
</organism>
<evidence type="ECO:0000313" key="1">
    <source>
        <dbReference type="EMBL" id="PJZ65031.1"/>
    </source>
</evidence>
<dbReference type="EMBL" id="NPDT01000007">
    <property type="protein sequence ID" value="PJZ65031.1"/>
    <property type="molecule type" value="Genomic_DNA"/>
</dbReference>
<evidence type="ECO:0000313" key="2">
    <source>
        <dbReference type="Proteomes" id="UP000231912"/>
    </source>
</evidence>
<accession>A0A2M9Z9B4</accession>